<dbReference type="KEGG" id="bfu:BCIN_02g00011"/>
<dbReference type="VEuPathDB" id="FungiDB:Bcin02g00011"/>
<feature type="region of interest" description="Disordered" evidence="1">
    <location>
        <begin position="1426"/>
        <end position="1445"/>
    </location>
</feature>
<dbReference type="GeneID" id="5432989"/>
<keyword evidence="3" id="KW-1185">Reference proteome</keyword>
<dbReference type="OrthoDB" id="5369347at2759"/>
<reference evidence="2 3" key="3">
    <citation type="journal article" date="2017" name="Mol. Plant Pathol.">
        <title>A gapless genome sequence of the fungus Botrytis cinerea.</title>
        <authorList>
            <person name="Van Kan J.A."/>
            <person name="Stassen J.H."/>
            <person name="Mosbach A."/>
            <person name="Van Der Lee T.A."/>
            <person name="Faino L."/>
            <person name="Farmer A.D."/>
            <person name="Papasotiriou D.G."/>
            <person name="Zhou S."/>
            <person name="Seidl M.F."/>
            <person name="Cottam E."/>
            <person name="Edel D."/>
            <person name="Hahn M."/>
            <person name="Schwartz D.C."/>
            <person name="Dietrich R.A."/>
            <person name="Widdison S."/>
            <person name="Scalliet G."/>
        </authorList>
    </citation>
    <scope>NUCLEOTIDE SEQUENCE [LARGE SCALE GENOMIC DNA]</scope>
    <source>
        <strain evidence="2 3">B05.10</strain>
    </source>
</reference>
<protein>
    <submittedName>
        <fullName evidence="2">Uncharacterized protein</fullName>
    </submittedName>
</protein>
<sequence>MPLSALAPNDELPYPMEKSSEKRPLTPSATQQSRKRHSIPNSTSIAISKEGADNCFLNSLNDHESDLHSNKVNNPQPQALKIQSSRDEFARLDSLPQNMRGAIFERGQRNQQYSSEKSSANQSILEEDHNKLMDDAANEYSSNCDWDSSSNVEEGRSQIGKAFNPFQTPPLTLANLNSFQFSSIQDRNPYSQKSSIRRNYQSPLHQAELLQAQLLQSQLNPASRLTPEALNFEGIPDAADIEGSFEIDTSNQNGSPYFERYSESSNPLPTIEIRKALSDADFAFDEEYYSTDDDEIEVSNEEAREAAQELIDLGNQIEVGSEVDSDPFGEISDPYSFNAFDHFCAHFRNGFFCEEVEHEKIFQKHHEEMFRSGQSHSNHCINLRQFAIERNPYREQNEIPNYLGKRHLQRGKEIFTASNLPRQTSSNHSLMVDHLSERQLRTIYEGTYHLSRIQSNQGFGVTDRSFERAESVAEPLSDDEYCIDSTRTKPPTLCMLNHELEVSAEQTPTITVDIDSMCGEFKSLAAIKTGWIYYPYTNAPLTGRTHGVYIKIPYNLPFDSDDHYLAIADLNPFRFDAEHALLLSPEKIPHIFFGKLHDWSSINIYLLFPNIFFHRRKGLKKSQEKHISIYLSDDQRKILHEEVIHPAMSFAFDHHTSESIPSHWETMKAHANAHGTEQNRLRGSQSRFQSLGYRINPNQSDQFDTFTRECYRLIEALELVDFYGLRLYFNGKGFKDSERQPSFSQLHETWGARWSKQFNNAFIPMDRCWLDLGRQFTPVKNSNFDELTMLWKPCCIKKYYDERATKCKTRSTLPLEIFNLGGCRDIISATMTARKGSKQAVGGACYSQFYTRSKMHFVTSTVEVFQSRDIDALAYGSAQLKAVGSAGKSKMPTFQNAADAYINGVNRTDLGIDEIEKTSCEPREEHRIRADICFSLLRELADQEKSEWGSENSQGSVSGMGGENFANDLTFNSESLARSANSSEGGGSQNGIRDWEINFLAPSDARYSSSIPLRAKETMYEAKLRSEYFRVQRGNFPNQHSIARHLPFWIVQSPIFASFLRSNVNKALMGFEHVLSTLNHEVVKQSATATALMFLELIRNSVLCKNIKGAPHLYQNHWNRRESNQIINRREGLALNQQFYGMGMERQMMKFGYAYFCPKVDFRAFRILDSFSKGFFPERPDFVKALAKKRLHAFKVWEVDSIIDQIQEWFESISPSDSLAWRQHQAILEFCTGLMMIAYRCDVWAQLDSNKTLKHHSHSILEKLISGQVSITFDNITQYVRDLPECPSSPDLHTSNAIFHKGNFLHVLDYLFGINDDWVEPSGKVRKRDHWKNKPFRIAYRRVFRLIGERLGREAQSDWQYQFYCVVHATNPLLPNPDTTQLLSRKKNNKGYSWLAWNWVEDFPPAACKSGPISVQVLMQQTSYHRGPKVTHCNPTKSNSNSHFRGVPPKLTFETEFLPYPLTDMDRIMKAKWVAKLDSP</sequence>
<feature type="compositionally biased region" description="Polar residues" evidence="1">
    <location>
        <begin position="1433"/>
        <end position="1443"/>
    </location>
</feature>
<proteinExistence type="predicted"/>
<dbReference type="RefSeq" id="XP_024546772.1">
    <property type="nucleotide sequence ID" value="XM_024691002.1"/>
</dbReference>
<evidence type="ECO:0000313" key="2">
    <source>
        <dbReference type="EMBL" id="ATZ46598.1"/>
    </source>
</evidence>
<dbReference type="Proteomes" id="UP000001798">
    <property type="component" value="Chromosome 2"/>
</dbReference>
<evidence type="ECO:0000256" key="1">
    <source>
        <dbReference type="SAM" id="MobiDB-lite"/>
    </source>
</evidence>
<evidence type="ECO:0000313" key="3">
    <source>
        <dbReference type="Proteomes" id="UP000001798"/>
    </source>
</evidence>
<dbReference type="EMBL" id="CP009806">
    <property type="protein sequence ID" value="ATZ46598.1"/>
    <property type="molecule type" value="Genomic_DNA"/>
</dbReference>
<reference evidence="2 3" key="2">
    <citation type="journal article" date="2012" name="Eukaryot. Cell">
        <title>Genome update of Botrytis cinerea strains B05.10 and T4.</title>
        <authorList>
            <person name="Staats M."/>
            <person name="van Kan J.A."/>
        </authorList>
    </citation>
    <scope>NUCLEOTIDE SEQUENCE [LARGE SCALE GENOMIC DNA]</scope>
    <source>
        <strain evidence="2 3">B05.10</strain>
    </source>
</reference>
<name>A0A384J7B5_BOTFB</name>
<organism evidence="2 3">
    <name type="scientific">Botryotinia fuckeliana (strain B05.10)</name>
    <name type="common">Noble rot fungus</name>
    <name type="synonym">Botrytis cinerea</name>
    <dbReference type="NCBI Taxonomy" id="332648"/>
    <lineage>
        <taxon>Eukaryota</taxon>
        <taxon>Fungi</taxon>
        <taxon>Dikarya</taxon>
        <taxon>Ascomycota</taxon>
        <taxon>Pezizomycotina</taxon>
        <taxon>Leotiomycetes</taxon>
        <taxon>Helotiales</taxon>
        <taxon>Sclerotiniaceae</taxon>
        <taxon>Botrytis</taxon>
    </lineage>
</organism>
<accession>A0A384J7B5</accession>
<reference evidence="2 3" key="1">
    <citation type="journal article" date="2011" name="PLoS Genet.">
        <title>Genomic analysis of the necrotrophic fungal pathogens Sclerotinia sclerotiorum and Botrytis cinerea.</title>
        <authorList>
            <person name="Amselem J."/>
            <person name="Cuomo C.A."/>
            <person name="van Kan J.A."/>
            <person name="Viaud M."/>
            <person name="Benito E.P."/>
            <person name="Couloux A."/>
            <person name="Coutinho P.M."/>
            <person name="de Vries R.P."/>
            <person name="Dyer P.S."/>
            <person name="Fillinger S."/>
            <person name="Fournier E."/>
            <person name="Gout L."/>
            <person name="Hahn M."/>
            <person name="Kohn L."/>
            <person name="Lapalu N."/>
            <person name="Plummer K.M."/>
            <person name="Pradier J.M."/>
            <person name="Quevillon E."/>
            <person name="Sharon A."/>
            <person name="Simon A."/>
            <person name="ten Have A."/>
            <person name="Tudzynski B."/>
            <person name="Tudzynski P."/>
            <person name="Wincker P."/>
            <person name="Andrew M."/>
            <person name="Anthouard V."/>
            <person name="Beever R.E."/>
            <person name="Beffa R."/>
            <person name="Benoit I."/>
            <person name="Bouzid O."/>
            <person name="Brault B."/>
            <person name="Chen Z."/>
            <person name="Choquer M."/>
            <person name="Collemare J."/>
            <person name="Cotton P."/>
            <person name="Danchin E.G."/>
            <person name="Da Silva C."/>
            <person name="Gautier A."/>
            <person name="Giraud C."/>
            <person name="Giraud T."/>
            <person name="Gonzalez C."/>
            <person name="Grossetete S."/>
            <person name="Guldener U."/>
            <person name="Henrissat B."/>
            <person name="Howlett B.J."/>
            <person name="Kodira C."/>
            <person name="Kretschmer M."/>
            <person name="Lappartient A."/>
            <person name="Leroch M."/>
            <person name="Levis C."/>
            <person name="Mauceli E."/>
            <person name="Neuveglise C."/>
            <person name="Oeser B."/>
            <person name="Pearson M."/>
            <person name="Poulain J."/>
            <person name="Poussereau N."/>
            <person name="Quesneville H."/>
            <person name="Rascle C."/>
            <person name="Schumacher J."/>
            <person name="Segurens B."/>
            <person name="Sexton A."/>
            <person name="Silva E."/>
            <person name="Sirven C."/>
            <person name="Soanes D.M."/>
            <person name="Talbot N.J."/>
            <person name="Templeton M."/>
            <person name="Yandava C."/>
            <person name="Yarden O."/>
            <person name="Zeng Q."/>
            <person name="Rollins J.A."/>
            <person name="Lebrun M.H."/>
            <person name="Dickman M."/>
        </authorList>
    </citation>
    <scope>NUCLEOTIDE SEQUENCE [LARGE SCALE GENOMIC DNA]</scope>
    <source>
        <strain evidence="2 3">B05.10</strain>
    </source>
</reference>
<gene>
    <name evidence="2" type="ORF">BCIN_02g00011</name>
</gene>
<feature type="region of interest" description="Disordered" evidence="1">
    <location>
        <begin position="1"/>
        <end position="44"/>
    </location>
</feature>